<evidence type="ECO:0000259" key="8">
    <source>
        <dbReference type="PROSITE" id="PS50102"/>
    </source>
</evidence>
<evidence type="ECO:0000256" key="5">
    <source>
        <dbReference type="ARBA" id="ARBA00022723"/>
    </source>
</evidence>
<sequence length="1111" mass="121242">MAEPGRTVRVSGLPRDIEEDRLQDKLLIHFLRTRNGGGEIDSVTIGKETPVSALITFEDSGVAQRVIQQGRHVLEVDGKKYKLVATEHCESLHPDKIILGLSATVDYRQLPGGILAVTSLSKSHPDVRISYSKEEFCTLHGTYSKVQAALAQILGHSSQQLAENKDSDQPAPSGSMSVQTVQNTQESEYQSRKHHKQRDKVHGDLPSDERNSSSHRDLTPAGYGRENATQTDSSALQVPEHPNTSQEDFSLIVDADMFQYLQKRCKKEYQSILTKYGVDVVDMTNQGLTTLFLQVVTGGGESGQEHERLTLSRKALSRLYQENETKIRHAHLPKSILSPRGGLQKAMENLSIRLPKLLLNEDENNIYIIGSSSDVSEAKQSLLLDLSKPSGKKDDVASLLRFNSYDSSSLNPADEERVPPTMSSTEGSPVDRIDQIQRSEEDESKGEGARRYKLAARFKDSGIAALGSRPTDFTLRGLSSPSRQTRLGPMLGYDVLSETAGSSGERVSRALAQNTGQDILFKGAETMLSGSLQNKTPLNSNLVETRPKSSSPLSTTQSGFSESTPLPPAGSGSTLKRASSFSGTPQQKAQVMGQKSKDDTSKSPVSSRGRSSSFSTPTGRDVYYGDVRVSRILWKYIKEAYCARVDDLTSDVQMKESRPEGGYVTVTIKGANSSKVSSCQQGLQKLIDSVNVDFSLKELLLSELGVADPADETLQACCAEVRSRLKKVTIQIMKKSLLLVGPEQLCSNVAATLWEVFSGDLAQTTEQQAISSYPIATFNPSTYSQIHEEQFTHLHCNSNPWAMLETQPDKAGQTDSGQERGASHKSGLSETEFVNGSFSHSLVTRDPVIKEKVKITGTAEIDGQKTETVVSPLTAGHGRSVKHVNGVGPTTAHTDKDTVPLKKERTIHSQPYVPNKSLQQGQTEIQNIPEESRSALGEQGSICVCGKNGTQMTRTKCGVTLCSKCLDTMHANCRVCHESVMTPQGIQGKISFSRLQISLPGYSKDLTIKITYSLPDGIQAEGHPSPGKPFQGGVFEAYLPDCQNARKLVPMLEKAFRQGLTFTVTGKETEARVTWDCIPHKTSLQGGKSGNGYPDSTYLMRLSQVLTSHGI</sequence>
<feature type="compositionally biased region" description="Polar residues" evidence="7">
    <location>
        <begin position="227"/>
        <end position="244"/>
    </location>
</feature>
<feature type="compositionally biased region" description="Basic and acidic residues" evidence="7">
    <location>
        <begin position="200"/>
        <end position="218"/>
    </location>
</feature>
<feature type="domain" description="RRM" evidence="8">
    <location>
        <begin position="6"/>
        <end position="88"/>
    </location>
</feature>
<keyword evidence="5" id="KW-0479">Metal-binding</keyword>
<dbReference type="GO" id="GO:0007219">
    <property type="term" value="P:Notch signaling pathway"/>
    <property type="evidence" value="ECO:0007669"/>
    <property type="project" value="InterPro"/>
</dbReference>
<dbReference type="OrthoDB" id="527344at2759"/>
<dbReference type="Gene3D" id="3.30.70.330">
    <property type="match status" value="1"/>
</dbReference>
<evidence type="ECO:0000256" key="4">
    <source>
        <dbReference type="ARBA" id="ARBA00022679"/>
    </source>
</evidence>
<comment type="catalytic activity">
    <reaction evidence="1">
        <text>S-ubiquitinyl-[E2 ubiquitin-conjugating enzyme]-L-cysteine + [acceptor protein]-L-lysine = [E2 ubiquitin-conjugating enzyme]-L-cysteine + N(6)-ubiquitinyl-[acceptor protein]-L-lysine.</text>
        <dbReference type="EC" id="2.3.2.27"/>
    </reaction>
</comment>
<feature type="region of interest" description="Disordered" evidence="7">
    <location>
        <begin position="159"/>
        <end position="244"/>
    </location>
</feature>
<keyword evidence="6" id="KW-0694">RNA-binding</keyword>
<organism evidence="9 10">
    <name type="scientific">Anabas testudineus</name>
    <name type="common">Climbing perch</name>
    <name type="synonym">Anthias testudineus</name>
    <dbReference type="NCBI Taxonomy" id="64144"/>
    <lineage>
        <taxon>Eukaryota</taxon>
        <taxon>Metazoa</taxon>
        <taxon>Chordata</taxon>
        <taxon>Craniata</taxon>
        <taxon>Vertebrata</taxon>
        <taxon>Euteleostomi</taxon>
        <taxon>Actinopterygii</taxon>
        <taxon>Neopterygii</taxon>
        <taxon>Teleostei</taxon>
        <taxon>Neoteleostei</taxon>
        <taxon>Acanthomorphata</taxon>
        <taxon>Anabantaria</taxon>
        <taxon>Anabantiformes</taxon>
        <taxon>Anabantoidei</taxon>
        <taxon>Anabantidae</taxon>
        <taxon>Anabas</taxon>
    </lineage>
</organism>
<reference evidence="9" key="1">
    <citation type="submission" date="2021-04" db="EMBL/GenBank/DDBJ databases">
        <authorList>
            <consortium name="Wellcome Sanger Institute Data Sharing"/>
        </authorList>
    </citation>
    <scope>NUCLEOTIDE SEQUENCE [LARGE SCALE GENOMIC DNA]</scope>
</reference>
<feature type="compositionally biased region" description="Basic and acidic residues" evidence="7">
    <location>
        <begin position="429"/>
        <end position="450"/>
    </location>
</feature>
<dbReference type="Pfam" id="PF07292">
    <property type="entry name" value="NID"/>
    <property type="match status" value="1"/>
</dbReference>
<dbReference type="GO" id="GO:0016567">
    <property type="term" value="P:protein ubiquitination"/>
    <property type="evidence" value="ECO:0007669"/>
    <property type="project" value="UniProtKB-UniPathway"/>
</dbReference>
<evidence type="ECO:0000256" key="1">
    <source>
        <dbReference type="ARBA" id="ARBA00000900"/>
    </source>
</evidence>
<dbReference type="CDD" id="cd12546">
    <property type="entry name" value="RRM_RBM43"/>
    <property type="match status" value="1"/>
</dbReference>
<feature type="compositionally biased region" description="Polar residues" evidence="7">
    <location>
        <begin position="170"/>
        <end position="188"/>
    </location>
</feature>
<feature type="compositionally biased region" description="Polar residues" evidence="7">
    <location>
        <begin position="531"/>
        <end position="564"/>
    </location>
</feature>
<dbReference type="InterPro" id="IPR009909">
    <property type="entry name" value="Nmi/IFP35_dom"/>
</dbReference>
<proteinExistence type="predicted"/>
<accession>A0A3Q1H1B4</accession>
<dbReference type="RefSeq" id="XP_026205702.1">
    <property type="nucleotide sequence ID" value="XM_026349917.1"/>
</dbReference>
<evidence type="ECO:0000313" key="10">
    <source>
        <dbReference type="Proteomes" id="UP000265040"/>
    </source>
</evidence>
<dbReference type="GO" id="GO:0046872">
    <property type="term" value="F:metal ion binding"/>
    <property type="evidence" value="ECO:0007669"/>
    <property type="project" value="UniProtKB-KW"/>
</dbReference>
<dbReference type="Gene3D" id="3.30.390.130">
    <property type="match status" value="1"/>
</dbReference>
<evidence type="ECO:0000256" key="7">
    <source>
        <dbReference type="SAM" id="MobiDB-lite"/>
    </source>
</evidence>
<dbReference type="UniPathway" id="UPA00143"/>
<dbReference type="InterPro" id="IPR039396">
    <property type="entry name" value="Deltex_C"/>
</dbReference>
<dbReference type="GeneTree" id="ENSGT00940000154578"/>
<dbReference type="GeneID" id="113155288"/>
<feature type="region of interest" description="Disordered" evidence="7">
    <location>
        <begin position="531"/>
        <end position="617"/>
    </location>
</feature>
<dbReference type="GO" id="GO:0003723">
    <property type="term" value="F:RNA binding"/>
    <property type="evidence" value="ECO:0007669"/>
    <property type="project" value="UniProtKB-UniRule"/>
</dbReference>
<evidence type="ECO:0000313" key="9">
    <source>
        <dbReference type="Ensembl" id="ENSATEP00000000980.1"/>
    </source>
</evidence>
<dbReference type="PANTHER" id="PTHR12622">
    <property type="entry name" value="DELTEX-RELATED"/>
    <property type="match status" value="1"/>
</dbReference>
<evidence type="ECO:0000256" key="2">
    <source>
        <dbReference type="ARBA" id="ARBA00004906"/>
    </source>
</evidence>
<reference evidence="9" key="3">
    <citation type="submission" date="2025-09" db="UniProtKB">
        <authorList>
            <consortium name="Ensembl"/>
        </authorList>
    </citation>
    <scope>IDENTIFICATION</scope>
</reference>
<reference evidence="9" key="2">
    <citation type="submission" date="2025-08" db="UniProtKB">
        <authorList>
            <consortium name="Ensembl"/>
        </authorList>
    </citation>
    <scope>IDENTIFICATION</scope>
</reference>
<keyword evidence="10" id="KW-1185">Reference proteome</keyword>
<dbReference type="RefSeq" id="XP_026205695.1">
    <property type="nucleotide sequence ID" value="XM_026349910.1"/>
</dbReference>
<dbReference type="InterPro" id="IPR039398">
    <property type="entry name" value="Deltex_fam"/>
</dbReference>
<dbReference type="PROSITE" id="PS50102">
    <property type="entry name" value="RRM"/>
    <property type="match status" value="1"/>
</dbReference>
<feature type="compositionally biased region" description="Low complexity" evidence="7">
    <location>
        <begin position="602"/>
        <end position="617"/>
    </location>
</feature>
<dbReference type="RefSeq" id="XP_026205720.1">
    <property type="nucleotide sequence ID" value="XM_026349935.1"/>
</dbReference>
<evidence type="ECO:0000256" key="3">
    <source>
        <dbReference type="ARBA" id="ARBA00012483"/>
    </source>
</evidence>
<dbReference type="EC" id="2.3.2.27" evidence="3"/>
<feature type="region of interest" description="Disordered" evidence="7">
    <location>
        <begin position="806"/>
        <end position="831"/>
    </location>
</feature>
<dbReference type="InterPro" id="IPR012677">
    <property type="entry name" value="Nucleotide-bd_a/b_plait_sf"/>
</dbReference>
<dbReference type="Ensembl" id="ENSATET00000001000.3">
    <property type="protein sequence ID" value="ENSATEP00000000980.1"/>
    <property type="gene ID" value="ENSATEG00000000706.3"/>
</dbReference>
<dbReference type="Proteomes" id="UP000265040">
    <property type="component" value="Chromosome 8"/>
</dbReference>
<dbReference type="AlphaFoldDB" id="A0A3Q1H1B4"/>
<dbReference type="InterPro" id="IPR039399">
    <property type="entry name" value="Deltex_C_sf"/>
</dbReference>
<dbReference type="GO" id="GO:0061630">
    <property type="term" value="F:ubiquitin protein ligase activity"/>
    <property type="evidence" value="ECO:0007669"/>
    <property type="project" value="UniProtKB-EC"/>
</dbReference>
<dbReference type="Pfam" id="PF18102">
    <property type="entry name" value="DTC"/>
    <property type="match status" value="1"/>
</dbReference>
<dbReference type="InterPro" id="IPR000504">
    <property type="entry name" value="RRM_dom"/>
</dbReference>
<keyword evidence="4" id="KW-0808">Transferase</keyword>
<protein>
    <recommendedName>
        <fullName evidence="3">RING-type E3 ubiquitin transferase</fullName>
        <ecNumber evidence="3">2.3.2.27</ecNumber>
    </recommendedName>
</protein>
<dbReference type="InParanoid" id="A0A3Q1H1B4"/>
<feature type="compositionally biased region" description="Polar residues" evidence="7">
    <location>
        <begin position="571"/>
        <end position="589"/>
    </location>
</feature>
<name>A0A3Q1H1B4_ANATE</name>
<feature type="region of interest" description="Disordered" evidence="7">
    <location>
        <begin position="408"/>
        <end position="450"/>
    </location>
</feature>
<dbReference type="RefSeq" id="XP_026205711.1">
    <property type="nucleotide sequence ID" value="XM_026349926.1"/>
</dbReference>
<evidence type="ECO:0000256" key="6">
    <source>
        <dbReference type="PROSITE-ProRule" id="PRU00176"/>
    </source>
</evidence>
<comment type="pathway">
    <text evidence="2">Protein modification; protein ubiquitination.</text>
</comment>